<dbReference type="Proteomes" id="UP001231587">
    <property type="component" value="Unassembled WGS sequence"/>
</dbReference>
<dbReference type="PANTHER" id="PTHR46825:SF15">
    <property type="entry name" value="BETA-LACTAMASE-RELATED DOMAIN-CONTAINING PROTEIN"/>
    <property type="match status" value="1"/>
</dbReference>
<dbReference type="Pfam" id="PF00144">
    <property type="entry name" value="Beta-lactamase"/>
    <property type="match status" value="1"/>
</dbReference>
<reference evidence="3" key="1">
    <citation type="submission" date="2021-03" db="EMBL/GenBank/DDBJ databases">
        <title>Genomic Encyclopedia of Type Strains, Phase IV (KMG-IV): sequencing the most valuable type-strain genomes for metagenomic binning, comparative biology and taxonomic classification.</title>
        <authorList>
            <person name="Goeker M."/>
        </authorList>
    </citation>
    <scope>NUCLEOTIDE SEQUENCE</scope>
    <source>
        <strain evidence="3">DSM 15523</strain>
        <strain evidence="4 6">DSM 16476</strain>
    </source>
</reference>
<evidence type="ECO:0000313" key="6">
    <source>
        <dbReference type="Proteomes" id="UP001231587"/>
    </source>
</evidence>
<proteinExistence type="predicted"/>
<dbReference type="InterPro" id="IPR012338">
    <property type="entry name" value="Beta-lactam/transpept-like"/>
</dbReference>
<evidence type="ECO:0000313" key="3">
    <source>
        <dbReference type="EMBL" id="MBP1841031.1"/>
    </source>
</evidence>
<dbReference type="PANTHER" id="PTHR46825">
    <property type="entry name" value="D-ALANYL-D-ALANINE-CARBOXYPEPTIDASE/ENDOPEPTIDASE AMPH"/>
    <property type="match status" value="1"/>
</dbReference>
<feature type="domain" description="Beta-lactamase-related" evidence="1">
    <location>
        <begin position="30"/>
        <end position="366"/>
    </location>
</feature>
<sequence length="522" mass="57965">MIQFKHIYIFVLVLLIQVSGFSQDVSSAEIDALVAKTMGLNNSVGMAIAIVKDGKVIHSKGYGLKSINSKDKVDENTLFSIASNSKAFTSAALAILVDEGKLSWDDKVVDYIPEFKMYDDYVTANFTITDLLTHRSGLGLGAGDLMIFPDGGDFTIDDVLKSFQHQTPTSAFRTHYDYDNLLYIVAGEVIYRISGSTWADFIQTRIFDPLGMKTAKPLINRIPAHGNVALPHSSYNNKIVEVPAYDGGNLVGAAGGINAGVNDLSKWMLLQLYKGKYGDSLSKTLFSEKVQKQMWSPLTITGYNLYADERTGNHFSAYGLGWEISDVKGKIIVQHTGGLTGMLSRTILVPELNLGIVVLTNTDPGGYAFYAVPETILDMYLDIDKKDWVTELTAYSKSQEKDGDAVTKAVWDTVEANKKTKIDFKNYIGTYNDPWFGDISITEKDGALWFTCKRSPKLNGQMYFYKATTFAVKWEFTGMPCDAFATFNLNEEGKAMQIKMKGISPNIDFSFDFHDLNLTRID</sequence>
<evidence type="ECO:0000313" key="5">
    <source>
        <dbReference type="Proteomes" id="UP001138672"/>
    </source>
</evidence>
<feature type="domain" description="Peptidase S12 Pab87-related C-terminal" evidence="2">
    <location>
        <begin position="423"/>
        <end position="520"/>
    </location>
</feature>
<comment type="caution">
    <text evidence="3">The sequence shown here is derived from an EMBL/GenBank/DDBJ whole genome shotgun (WGS) entry which is preliminary data.</text>
</comment>
<dbReference type="Gene3D" id="3.40.710.10">
    <property type="entry name" value="DD-peptidase/beta-lactamase superfamily"/>
    <property type="match status" value="1"/>
</dbReference>
<dbReference type="Pfam" id="PF11954">
    <property type="entry name" value="DUF3471"/>
    <property type="match status" value="1"/>
</dbReference>
<dbReference type="EMBL" id="JAUSUU010000009">
    <property type="protein sequence ID" value="MDQ0336549.1"/>
    <property type="molecule type" value="Genomic_DNA"/>
</dbReference>
<dbReference type="InterPro" id="IPR021860">
    <property type="entry name" value="Peptidase_S12_Pab87-rel_C"/>
</dbReference>
<dbReference type="SUPFAM" id="SSF56601">
    <property type="entry name" value="beta-lactamase/transpeptidase-like"/>
    <property type="match status" value="1"/>
</dbReference>
<dbReference type="InterPro" id="IPR001466">
    <property type="entry name" value="Beta-lactam-related"/>
</dbReference>
<evidence type="ECO:0000259" key="2">
    <source>
        <dbReference type="Pfam" id="PF11954"/>
    </source>
</evidence>
<dbReference type="AlphaFoldDB" id="A0A9X0YLZ4"/>
<evidence type="ECO:0000313" key="4">
    <source>
        <dbReference type="EMBL" id="MDQ0336549.1"/>
    </source>
</evidence>
<dbReference type="Proteomes" id="UP001138672">
    <property type="component" value="Unassembled WGS sequence"/>
</dbReference>
<dbReference type="Gene3D" id="2.40.128.600">
    <property type="match status" value="1"/>
</dbReference>
<name>A0A9X0YLZ4_9FLAO</name>
<dbReference type="OrthoDB" id="1522765at2"/>
<evidence type="ECO:0000259" key="1">
    <source>
        <dbReference type="Pfam" id="PF00144"/>
    </source>
</evidence>
<dbReference type="InterPro" id="IPR050491">
    <property type="entry name" value="AmpC-like"/>
</dbReference>
<accession>A0A9X0YLZ4</accession>
<dbReference type="EMBL" id="JAGGJQ010000009">
    <property type="protein sequence ID" value="MBP1841031.1"/>
    <property type="molecule type" value="Genomic_DNA"/>
</dbReference>
<keyword evidence="6" id="KW-1185">Reference proteome</keyword>
<dbReference type="RefSeq" id="WP_057779611.1">
    <property type="nucleotide sequence ID" value="NZ_JAGGJQ010000009.1"/>
</dbReference>
<gene>
    <name evidence="3" type="ORF">J2Z56_002963</name>
    <name evidence="4" type="ORF">J2Z57_003003</name>
</gene>
<protein>
    <submittedName>
        <fullName evidence="3">CubicO group peptidase (Beta-lactamase class C family)</fullName>
    </submittedName>
</protein>
<organism evidence="3 5">
    <name type="scientific">Formosa algae</name>
    <dbReference type="NCBI Taxonomy" id="225843"/>
    <lineage>
        <taxon>Bacteria</taxon>
        <taxon>Pseudomonadati</taxon>
        <taxon>Bacteroidota</taxon>
        <taxon>Flavobacteriia</taxon>
        <taxon>Flavobacteriales</taxon>
        <taxon>Flavobacteriaceae</taxon>
        <taxon>Formosa</taxon>
    </lineage>
</organism>